<sequence>MRFRRPKKRHRYTLLQDFCEREREKFFPQNKTQKSSLMMSDTESDAIFESQSVPLTVKTNGMIPNGVNRGAHNIPA</sequence>
<accession>A0A087UQE4</accession>
<feature type="non-terminal residue" evidence="1">
    <location>
        <position position="76"/>
    </location>
</feature>
<organism evidence="1 2">
    <name type="scientific">Stegodyphus mimosarum</name>
    <name type="common">African social velvet spider</name>
    <dbReference type="NCBI Taxonomy" id="407821"/>
    <lineage>
        <taxon>Eukaryota</taxon>
        <taxon>Metazoa</taxon>
        <taxon>Ecdysozoa</taxon>
        <taxon>Arthropoda</taxon>
        <taxon>Chelicerata</taxon>
        <taxon>Arachnida</taxon>
        <taxon>Araneae</taxon>
        <taxon>Araneomorphae</taxon>
        <taxon>Entelegynae</taxon>
        <taxon>Eresoidea</taxon>
        <taxon>Eresidae</taxon>
        <taxon>Stegodyphus</taxon>
    </lineage>
</organism>
<dbReference type="AlphaFoldDB" id="A0A087UQE4"/>
<evidence type="ECO:0000313" key="1">
    <source>
        <dbReference type="EMBL" id="KFM79583.1"/>
    </source>
</evidence>
<dbReference type="EMBL" id="KK121025">
    <property type="protein sequence ID" value="KFM79583.1"/>
    <property type="molecule type" value="Genomic_DNA"/>
</dbReference>
<dbReference type="Proteomes" id="UP000054359">
    <property type="component" value="Unassembled WGS sequence"/>
</dbReference>
<keyword evidence="2" id="KW-1185">Reference proteome</keyword>
<evidence type="ECO:0000313" key="2">
    <source>
        <dbReference type="Proteomes" id="UP000054359"/>
    </source>
</evidence>
<protein>
    <submittedName>
        <fullName evidence="1">Uncharacterized protein</fullName>
    </submittedName>
</protein>
<gene>
    <name evidence="1" type="ORF">X975_03606</name>
</gene>
<proteinExistence type="predicted"/>
<reference evidence="1 2" key="1">
    <citation type="submission" date="2013-11" db="EMBL/GenBank/DDBJ databases">
        <title>Genome sequencing of Stegodyphus mimosarum.</title>
        <authorList>
            <person name="Bechsgaard J."/>
        </authorList>
    </citation>
    <scope>NUCLEOTIDE SEQUENCE [LARGE SCALE GENOMIC DNA]</scope>
</reference>
<name>A0A087UQE4_STEMI</name>